<dbReference type="EMBL" id="JAAWWB010000006">
    <property type="protein sequence ID" value="KAG6780697.1"/>
    <property type="molecule type" value="Genomic_DNA"/>
</dbReference>
<evidence type="ECO:0000313" key="3">
    <source>
        <dbReference type="Proteomes" id="UP000886885"/>
    </source>
</evidence>
<sequence length="332" mass="36612">MAVATATASSFGFHKRMLASPTVSSRPINPNRTLALSSSTSTSSSSMASLSTYFLSPFAGGSITCDFSGTKIRPECLNPASISSSKGKRSVVTMVIPYTRGSAWEQPPPDLASYLFKNRIVYLGMSLVPSVTELILAEFLYLQYEDEEKPIYLYINSTGTTKGGEKLGYETEAFAIYDVMGVFLNDSQNCLYTPKFCRWHLIVMVCQATYIYSCVGNAWGEAALLLAAGSRGNRSSFTLINNHDEAESNLCTFSMILQPMGRFQGQATDVELARKEIKNVKNRIAKAMRDNDGNFTTRRRASILTSLNKVIYNERTTEDRGVVSDLKKAQLI</sequence>
<accession>A0A8X8D7M8</accession>
<reference evidence="2" key="1">
    <citation type="journal article" date="2020" name="bioRxiv">
        <title>Hybrid origin of Populus tomentosa Carr. identified through genome sequencing and phylogenomic analysis.</title>
        <authorList>
            <person name="An X."/>
            <person name="Gao K."/>
            <person name="Chen Z."/>
            <person name="Li J."/>
            <person name="Yang X."/>
            <person name="Yang X."/>
            <person name="Zhou J."/>
            <person name="Guo T."/>
            <person name="Zhao T."/>
            <person name="Huang S."/>
            <person name="Miao D."/>
            <person name="Khan W.U."/>
            <person name="Rao P."/>
            <person name="Ye M."/>
            <person name="Lei B."/>
            <person name="Liao W."/>
            <person name="Wang J."/>
            <person name="Ji L."/>
            <person name="Li Y."/>
            <person name="Guo B."/>
            <person name="Mustafa N.S."/>
            <person name="Li S."/>
            <person name="Yun Q."/>
            <person name="Keller S.R."/>
            <person name="Mao J."/>
            <person name="Zhang R."/>
            <person name="Strauss S.H."/>
        </authorList>
    </citation>
    <scope>NUCLEOTIDE SEQUENCE</scope>
    <source>
        <strain evidence="2">GM15</strain>
        <tissue evidence="2">Leaf</tissue>
    </source>
</reference>
<feature type="compositionally biased region" description="Low complexity" evidence="1">
    <location>
        <begin position="33"/>
        <end position="45"/>
    </location>
</feature>
<evidence type="ECO:0000256" key="1">
    <source>
        <dbReference type="SAM" id="MobiDB-lite"/>
    </source>
</evidence>
<dbReference type="GO" id="GO:0006515">
    <property type="term" value="P:protein quality control for misfolded or incompletely synthesized proteins"/>
    <property type="evidence" value="ECO:0007669"/>
    <property type="project" value="TreeGrafter"/>
</dbReference>
<evidence type="ECO:0008006" key="4">
    <source>
        <dbReference type="Google" id="ProtNLM"/>
    </source>
</evidence>
<evidence type="ECO:0000313" key="2">
    <source>
        <dbReference type="EMBL" id="KAG6780697.1"/>
    </source>
</evidence>
<dbReference type="OrthoDB" id="2017408at2759"/>
<dbReference type="GO" id="GO:0051117">
    <property type="term" value="F:ATPase binding"/>
    <property type="evidence" value="ECO:0007669"/>
    <property type="project" value="TreeGrafter"/>
</dbReference>
<organism evidence="2 3">
    <name type="scientific">Populus tomentosa</name>
    <name type="common">Chinese white poplar</name>
    <dbReference type="NCBI Taxonomy" id="118781"/>
    <lineage>
        <taxon>Eukaryota</taxon>
        <taxon>Viridiplantae</taxon>
        <taxon>Streptophyta</taxon>
        <taxon>Embryophyta</taxon>
        <taxon>Tracheophyta</taxon>
        <taxon>Spermatophyta</taxon>
        <taxon>Magnoliopsida</taxon>
        <taxon>eudicotyledons</taxon>
        <taxon>Gunneridae</taxon>
        <taxon>Pentapetalae</taxon>
        <taxon>rosids</taxon>
        <taxon>fabids</taxon>
        <taxon>Malpighiales</taxon>
        <taxon>Salicaceae</taxon>
        <taxon>Saliceae</taxon>
        <taxon>Populus</taxon>
    </lineage>
</organism>
<name>A0A8X8D7M8_POPTO</name>
<keyword evidence="3" id="KW-1185">Reference proteome</keyword>
<dbReference type="InterPro" id="IPR001907">
    <property type="entry name" value="ClpP"/>
</dbReference>
<dbReference type="GO" id="GO:0004176">
    <property type="term" value="F:ATP-dependent peptidase activity"/>
    <property type="evidence" value="ECO:0007669"/>
    <property type="project" value="InterPro"/>
</dbReference>
<dbReference type="CDD" id="cd07017">
    <property type="entry name" value="S14_ClpP_2"/>
    <property type="match status" value="1"/>
</dbReference>
<feature type="compositionally biased region" description="Polar residues" evidence="1">
    <location>
        <begin position="21"/>
        <end position="32"/>
    </location>
</feature>
<protein>
    <recommendedName>
        <fullName evidence="4">ATP-dependent Clp protease proteolytic subunit</fullName>
    </recommendedName>
</protein>
<feature type="region of interest" description="Disordered" evidence="1">
    <location>
        <begin position="21"/>
        <end position="45"/>
    </location>
</feature>
<gene>
    <name evidence="2" type="ORF">POTOM_013565</name>
</gene>
<dbReference type="Pfam" id="PF00574">
    <property type="entry name" value="CLP_protease"/>
    <property type="match status" value="2"/>
</dbReference>
<dbReference type="AlphaFoldDB" id="A0A8X8D7M8"/>
<comment type="caution">
    <text evidence="2">The sequence shown here is derived from an EMBL/GenBank/DDBJ whole genome shotgun (WGS) entry which is preliminary data.</text>
</comment>
<dbReference type="PANTHER" id="PTHR10381:SF47">
    <property type="entry name" value="ATP-DEPENDENT CLP PROTEASE PROTEOLYTIC SUBUNIT-RELATED PROTEIN 4, CHLOROPLASTIC"/>
    <property type="match status" value="1"/>
</dbReference>
<dbReference type="GO" id="GO:0009368">
    <property type="term" value="C:endopeptidase Clp complex"/>
    <property type="evidence" value="ECO:0007669"/>
    <property type="project" value="TreeGrafter"/>
</dbReference>
<dbReference type="InterPro" id="IPR023562">
    <property type="entry name" value="ClpP/TepA"/>
</dbReference>
<proteinExistence type="predicted"/>
<dbReference type="GO" id="GO:0009532">
    <property type="term" value="C:plastid stroma"/>
    <property type="evidence" value="ECO:0007669"/>
    <property type="project" value="UniProtKB-ARBA"/>
</dbReference>
<dbReference type="Proteomes" id="UP000886885">
    <property type="component" value="Chromosome 3D"/>
</dbReference>
<dbReference type="GO" id="GO:0004252">
    <property type="term" value="F:serine-type endopeptidase activity"/>
    <property type="evidence" value="ECO:0007669"/>
    <property type="project" value="InterPro"/>
</dbReference>
<dbReference type="PANTHER" id="PTHR10381">
    <property type="entry name" value="ATP-DEPENDENT CLP PROTEASE PROTEOLYTIC SUBUNIT"/>
    <property type="match status" value="1"/>
</dbReference>